<proteinExistence type="predicted"/>
<dbReference type="GO" id="GO:0016740">
    <property type="term" value="F:transferase activity"/>
    <property type="evidence" value="ECO:0007669"/>
    <property type="project" value="UniProtKB-KW"/>
</dbReference>
<sequence>MAAGAGGSSAAPSLADCVNDVCPWSGDKVSAEALTVYRGTDGKTHVVGFCNPGCRDKFEAAARSFDAAIAAQRD</sequence>
<accession>A0A4S2H8Y4</accession>
<evidence type="ECO:0000313" key="2">
    <source>
        <dbReference type="Proteomes" id="UP000305451"/>
    </source>
</evidence>
<organism evidence="1 2">
    <name type="scientific">Marinicauda pacifica</name>
    <dbReference type="NCBI Taxonomy" id="1133559"/>
    <lineage>
        <taxon>Bacteria</taxon>
        <taxon>Pseudomonadati</taxon>
        <taxon>Pseudomonadota</taxon>
        <taxon>Alphaproteobacteria</taxon>
        <taxon>Maricaulales</taxon>
        <taxon>Maricaulaceae</taxon>
        <taxon>Marinicauda</taxon>
    </lineage>
</organism>
<dbReference type="Proteomes" id="UP000305451">
    <property type="component" value="Unassembled WGS sequence"/>
</dbReference>
<comment type="caution">
    <text evidence="1">The sequence shown here is derived from an EMBL/GenBank/DDBJ whole genome shotgun (WGS) entry which is preliminary data.</text>
</comment>
<dbReference type="EMBL" id="SRXV01000003">
    <property type="protein sequence ID" value="TGY92300.1"/>
    <property type="molecule type" value="Genomic_DNA"/>
</dbReference>
<protein>
    <submittedName>
        <fullName evidence="1">Glutathione S-transferase</fullName>
    </submittedName>
</protein>
<keyword evidence="2" id="KW-1185">Reference proteome</keyword>
<reference evidence="1 2" key="1">
    <citation type="journal article" date="2013" name="Int. J. Syst. Evol. Microbiol.">
        <title>Marinicauda pacifica gen. nov., sp. nov., a prosthecate alphaproteobacterium of the family Hyphomonadaceae isolated from deep seawater.</title>
        <authorList>
            <person name="Zhang X.Y."/>
            <person name="Li G.W."/>
            <person name="Wang C.S."/>
            <person name="Zhang Y.J."/>
            <person name="Xu X.W."/>
            <person name="Li H."/>
            <person name="Liu A."/>
            <person name="Liu C."/>
            <person name="Xie B.B."/>
            <person name="Qin Q.L."/>
            <person name="Xu Z."/>
            <person name="Chen X.L."/>
            <person name="Zhou B.C."/>
            <person name="Zhang Y.Z."/>
        </authorList>
    </citation>
    <scope>NUCLEOTIDE SEQUENCE [LARGE SCALE GENOMIC DNA]</scope>
    <source>
        <strain evidence="1 2">P-1 km-3</strain>
    </source>
</reference>
<gene>
    <name evidence="1" type="ORF">E5162_11670</name>
</gene>
<dbReference type="OrthoDB" id="7410162at2"/>
<name>A0A4S2H8Y4_9PROT</name>
<dbReference type="AlphaFoldDB" id="A0A4S2H8Y4"/>
<dbReference type="RefSeq" id="WP_135945433.1">
    <property type="nucleotide sequence ID" value="NZ_BMEI01000003.1"/>
</dbReference>
<keyword evidence="1" id="KW-0808">Transferase</keyword>
<evidence type="ECO:0000313" key="1">
    <source>
        <dbReference type="EMBL" id="TGY92300.1"/>
    </source>
</evidence>